<reference evidence="3" key="1">
    <citation type="journal article" date="2019" name="Int. J. Syst. Evol. Microbiol.">
        <title>The Global Catalogue of Microorganisms (GCM) 10K type strain sequencing project: providing services to taxonomists for standard genome sequencing and annotation.</title>
        <authorList>
            <consortium name="The Broad Institute Genomics Platform"/>
            <consortium name="The Broad Institute Genome Sequencing Center for Infectious Disease"/>
            <person name="Wu L."/>
            <person name="Ma J."/>
        </authorList>
    </citation>
    <scope>NUCLEOTIDE SEQUENCE [LARGE SCALE GENOMIC DNA]</scope>
    <source>
        <strain evidence="3">JCM 18715</strain>
    </source>
</reference>
<feature type="transmembrane region" description="Helical" evidence="1">
    <location>
        <begin position="345"/>
        <end position="365"/>
    </location>
</feature>
<dbReference type="Proteomes" id="UP001500547">
    <property type="component" value="Unassembled WGS sequence"/>
</dbReference>
<evidence type="ECO:0000256" key="1">
    <source>
        <dbReference type="SAM" id="Phobius"/>
    </source>
</evidence>
<proteinExistence type="predicted"/>
<evidence type="ECO:0000313" key="3">
    <source>
        <dbReference type="Proteomes" id="UP001500547"/>
    </source>
</evidence>
<keyword evidence="1" id="KW-0472">Membrane</keyword>
<sequence length="368" mass="40497">MDMFRIVFCGELMDGFQAQDVRKAAQMRFKLTDAQIERMFSGERAVLKKAVGPEAAQPYITELARMGMQGRMEPLHALAVDGNPDIRFKVVFWGKTLAGFSRDQVMRSVPRRLPLDATQVVRLFAGGKAVLKRAVTAEVGARYIAELARIGMQVELEIEQDSLNQAMRSMTASQVLAEDQSYSSFMQTQIDLQQVGNPLATDIMGAAAQREADLVPPPIPPKTFAPTQSAKPVSKAPERSERLASDIEAAYAAELGQETVAAPARPETRCPQCGHRQSTGAHCAACGCQLPRREPVASPAFTAEMTRSMRDEMKGFRINEDDATLMREMRQQTPQPKKRERRLRATPMLVGGAACLAAVGGWLLLSHH</sequence>
<protein>
    <submittedName>
        <fullName evidence="2">Uncharacterized protein</fullName>
    </submittedName>
</protein>
<keyword evidence="3" id="KW-1185">Reference proteome</keyword>
<accession>A0ABP9QZJ6</accession>
<comment type="caution">
    <text evidence="2">The sequence shown here is derived from an EMBL/GenBank/DDBJ whole genome shotgun (WGS) entry which is preliminary data.</text>
</comment>
<name>A0ABP9QZJ6_9RHOO</name>
<organism evidence="2 3">
    <name type="scientific">Viridibacterium curvum</name>
    <dbReference type="NCBI Taxonomy" id="1101404"/>
    <lineage>
        <taxon>Bacteria</taxon>
        <taxon>Pseudomonadati</taxon>
        <taxon>Pseudomonadota</taxon>
        <taxon>Betaproteobacteria</taxon>
        <taxon>Rhodocyclales</taxon>
        <taxon>Rhodocyclaceae</taxon>
        <taxon>Viridibacterium</taxon>
    </lineage>
</organism>
<dbReference type="EMBL" id="BAABLD010000015">
    <property type="protein sequence ID" value="GAA5169536.1"/>
    <property type="molecule type" value="Genomic_DNA"/>
</dbReference>
<keyword evidence="1" id="KW-0812">Transmembrane</keyword>
<evidence type="ECO:0000313" key="2">
    <source>
        <dbReference type="EMBL" id="GAA5169536.1"/>
    </source>
</evidence>
<gene>
    <name evidence="2" type="ORF">GCM10025770_31090</name>
</gene>
<dbReference type="RefSeq" id="WP_345534020.1">
    <property type="nucleotide sequence ID" value="NZ_BAABLD010000015.1"/>
</dbReference>
<keyword evidence="1" id="KW-1133">Transmembrane helix</keyword>